<keyword evidence="5" id="KW-0496">Mitochondrion</keyword>
<organism evidence="9 10">
    <name type="scientific">Teratosphaeria nubilosa</name>
    <dbReference type="NCBI Taxonomy" id="161662"/>
    <lineage>
        <taxon>Eukaryota</taxon>
        <taxon>Fungi</taxon>
        <taxon>Dikarya</taxon>
        <taxon>Ascomycota</taxon>
        <taxon>Pezizomycotina</taxon>
        <taxon>Dothideomycetes</taxon>
        <taxon>Dothideomycetidae</taxon>
        <taxon>Mycosphaerellales</taxon>
        <taxon>Teratosphaeriaceae</taxon>
        <taxon>Teratosphaeria</taxon>
    </lineage>
</organism>
<dbReference type="GO" id="GO:0006412">
    <property type="term" value="P:translation"/>
    <property type="evidence" value="ECO:0007669"/>
    <property type="project" value="InterPro"/>
</dbReference>
<dbReference type="InterPro" id="IPR051991">
    <property type="entry name" value="Mitoribosomal_protein_bL32"/>
</dbReference>
<dbReference type="SUPFAM" id="SSF57829">
    <property type="entry name" value="Zn-binding ribosomal proteins"/>
    <property type="match status" value="1"/>
</dbReference>
<sequence length="171" mass="19177">MAAFRPPSASASFLAAFLPVARATLSPRPTSTPILRRIPLLQQLRSSPLLPAALLPIPSLLGQLWEGILNAVPKKKTSHMKKRHRQMAGKALKDVTALNKCSACGRTKRAHVLCPYCVQSVKRWFGTGFASQEELDVRRDEQYEKLAAERRLRGLPEKTREELEKERKAII</sequence>
<dbReference type="PANTHER" id="PTHR21026:SF2">
    <property type="entry name" value="LARGE RIBOSOMAL SUBUNIT PROTEIN BL32M"/>
    <property type="match status" value="1"/>
</dbReference>
<evidence type="ECO:0000256" key="7">
    <source>
        <dbReference type="ARBA" id="ARBA00039935"/>
    </source>
</evidence>
<keyword evidence="4" id="KW-0689">Ribosomal protein</keyword>
<keyword evidence="3" id="KW-0809">Transit peptide</keyword>
<dbReference type="GO" id="GO:0005762">
    <property type="term" value="C:mitochondrial large ribosomal subunit"/>
    <property type="evidence" value="ECO:0007669"/>
    <property type="project" value="TreeGrafter"/>
</dbReference>
<dbReference type="EMBL" id="ML995820">
    <property type="protein sequence ID" value="KAF2771321.1"/>
    <property type="molecule type" value="Genomic_DNA"/>
</dbReference>
<protein>
    <recommendedName>
        <fullName evidence="7">Large ribosomal subunit protein bL32m</fullName>
    </recommendedName>
</protein>
<evidence type="ECO:0000256" key="1">
    <source>
        <dbReference type="ARBA" id="ARBA00004173"/>
    </source>
</evidence>
<evidence type="ECO:0000256" key="8">
    <source>
        <dbReference type="SAM" id="SignalP"/>
    </source>
</evidence>
<gene>
    <name evidence="9" type="ORF">EJ03DRAFT_349724</name>
</gene>
<comment type="subcellular location">
    <subcellularLocation>
        <location evidence="1">Mitochondrion</location>
    </subcellularLocation>
</comment>
<evidence type="ECO:0000313" key="9">
    <source>
        <dbReference type="EMBL" id="KAF2771321.1"/>
    </source>
</evidence>
<dbReference type="InterPro" id="IPR011332">
    <property type="entry name" value="Ribosomal_zn-bd"/>
</dbReference>
<feature type="signal peptide" evidence="8">
    <location>
        <begin position="1"/>
        <end position="23"/>
    </location>
</feature>
<keyword evidence="6" id="KW-0687">Ribonucleoprotein</keyword>
<keyword evidence="8" id="KW-0732">Signal</keyword>
<dbReference type="PANTHER" id="PTHR21026">
    <property type="entry name" value="39S RIBOSOMAL PROTEIN L32, MITOCHONDRIAL"/>
    <property type="match status" value="1"/>
</dbReference>
<dbReference type="Proteomes" id="UP000799436">
    <property type="component" value="Unassembled WGS sequence"/>
</dbReference>
<dbReference type="NCBIfam" id="TIGR01031">
    <property type="entry name" value="rpmF_bact"/>
    <property type="match status" value="1"/>
</dbReference>
<reference evidence="9" key="1">
    <citation type="journal article" date="2020" name="Stud. Mycol.">
        <title>101 Dothideomycetes genomes: a test case for predicting lifestyles and emergence of pathogens.</title>
        <authorList>
            <person name="Haridas S."/>
            <person name="Albert R."/>
            <person name="Binder M."/>
            <person name="Bloem J."/>
            <person name="Labutti K."/>
            <person name="Salamov A."/>
            <person name="Andreopoulos B."/>
            <person name="Baker S."/>
            <person name="Barry K."/>
            <person name="Bills G."/>
            <person name="Bluhm B."/>
            <person name="Cannon C."/>
            <person name="Castanera R."/>
            <person name="Culley D."/>
            <person name="Daum C."/>
            <person name="Ezra D."/>
            <person name="Gonzalez J."/>
            <person name="Henrissat B."/>
            <person name="Kuo A."/>
            <person name="Liang C."/>
            <person name="Lipzen A."/>
            <person name="Lutzoni F."/>
            <person name="Magnuson J."/>
            <person name="Mondo S."/>
            <person name="Nolan M."/>
            <person name="Ohm R."/>
            <person name="Pangilinan J."/>
            <person name="Park H.-J."/>
            <person name="Ramirez L."/>
            <person name="Alfaro M."/>
            <person name="Sun H."/>
            <person name="Tritt A."/>
            <person name="Yoshinaga Y."/>
            <person name="Zwiers L.-H."/>
            <person name="Turgeon B."/>
            <person name="Goodwin S."/>
            <person name="Spatafora J."/>
            <person name="Crous P."/>
            <person name="Grigoriev I."/>
        </authorList>
    </citation>
    <scope>NUCLEOTIDE SEQUENCE</scope>
    <source>
        <strain evidence="9">CBS 116005</strain>
    </source>
</reference>
<evidence type="ECO:0000256" key="6">
    <source>
        <dbReference type="ARBA" id="ARBA00023274"/>
    </source>
</evidence>
<accession>A0A6G1LEF4</accession>
<evidence type="ECO:0000256" key="4">
    <source>
        <dbReference type="ARBA" id="ARBA00022980"/>
    </source>
</evidence>
<dbReference type="GO" id="GO:0003735">
    <property type="term" value="F:structural constituent of ribosome"/>
    <property type="evidence" value="ECO:0007669"/>
    <property type="project" value="InterPro"/>
</dbReference>
<proteinExistence type="inferred from homology"/>
<feature type="chain" id="PRO_5026160444" description="Large ribosomal subunit protein bL32m" evidence="8">
    <location>
        <begin position="24"/>
        <end position="171"/>
    </location>
</feature>
<evidence type="ECO:0000256" key="2">
    <source>
        <dbReference type="ARBA" id="ARBA00008560"/>
    </source>
</evidence>
<evidence type="ECO:0000313" key="10">
    <source>
        <dbReference type="Proteomes" id="UP000799436"/>
    </source>
</evidence>
<dbReference type="Pfam" id="PF01783">
    <property type="entry name" value="Ribosomal_L32p"/>
    <property type="match status" value="1"/>
</dbReference>
<dbReference type="OrthoDB" id="2014905at2759"/>
<comment type="similarity">
    <text evidence="2">Belongs to the bacterial ribosomal protein bL32 family.</text>
</comment>
<dbReference type="AlphaFoldDB" id="A0A6G1LEF4"/>
<evidence type="ECO:0000256" key="5">
    <source>
        <dbReference type="ARBA" id="ARBA00023128"/>
    </source>
</evidence>
<name>A0A6G1LEF4_9PEZI</name>
<evidence type="ECO:0000256" key="3">
    <source>
        <dbReference type="ARBA" id="ARBA00022946"/>
    </source>
</evidence>
<dbReference type="InterPro" id="IPR002677">
    <property type="entry name" value="Ribosomal_bL32"/>
</dbReference>
<keyword evidence="10" id="KW-1185">Reference proteome</keyword>